<keyword evidence="2" id="KW-1185">Reference proteome</keyword>
<evidence type="ECO:0000313" key="2">
    <source>
        <dbReference type="Proteomes" id="UP000240883"/>
    </source>
</evidence>
<reference evidence="1 2" key="1">
    <citation type="journal article" date="2018" name="Front. Microbiol.">
        <title>Genome-Wide Analysis of Corynespora cassiicola Leaf Fall Disease Putative Effectors.</title>
        <authorList>
            <person name="Lopez D."/>
            <person name="Ribeiro S."/>
            <person name="Label P."/>
            <person name="Fumanal B."/>
            <person name="Venisse J.S."/>
            <person name="Kohler A."/>
            <person name="de Oliveira R.R."/>
            <person name="Labutti K."/>
            <person name="Lipzen A."/>
            <person name="Lail K."/>
            <person name="Bauer D."/>
            <person name="Ohm R.A."/>
            <person name="Barry K.W."/>
            <person name="Spatafora J."/>
            <person name="Grigoriev I.V."/>
            <person name="Martin F.M."/>
            <person name="Pujade-Renaud V."/>
        </authorList>
    </citation>
    <scope>NUCLEOTIDE SEQUENCE [LARGE SCALE GENOMIC DNA]</scope>
    <source>
        <strain evidence="1 2">Philippines</strain>
    </source>
</reference>
<gene>
    <name evidence="1" type="ORF">BS50DRAFT_3058</name>
</gene>
<proteinExistence type="predicted"/>
<name>A0A2T2P8B0_CORCC</name>
<organism evidence="1 2">
    <name type="scientific">Corynespora cassiicola Philippines</name>
    <dbReference type="NCBI Taxonomy" id="1448308"/>
    <lineage>
        <taxon>Eukaryota</taxon>
        <taxon>Fungi</taxon>
        <taxon>Dikarya</taxon>
        <taxon>Ascomycota</taxon>
        <taxon>Pezizomycotina</taxon>
        <taxon>Dothideomycetes</taxon>
        <taxon>Pleosporomycetidae</taxon>
        <taxon>Pleosporales</taxon>
        <taxon>Corynesporascaceae</taxon>
        <taxon>Corynespora</taxon>
    </lineage>
</organism>
<protein>
    <submittedName>
        <fullName evidence="1">Uncharacterized protein</fullName>
    </submittedName>
</protein>
<dbReference type="Proteomes" id="UP000240883">
    <property type="component" value="Unassembled WGS sequence"/>
</dbReference>
<dbReference type="AlphaFoldDB" id="A0A2T2P8B0"/>
<dbReference type="EMBL" id="KZ678128">
    <property type="protein sequence ID" value="PSN73887.1"/>
    <property type="molecule type" value="Genomic_DNA"/>
</dbReference>
<sequence length="214" mass="22904">MLSPRSKPRGACACAFHPEVPGLGHQQLSTSAEGVEEGATVGRRRPCVVCRPQGFNGLSHDVLRARRAPAMGNGRQTCFPSPGISRRGGRVTLWAGASAGRAAISHHNPTTSGLTTTDRQLTATMGFPLLRTPGRLFAAWPRSFPLPKPGPPLRRCKQCRIHNRSYLRGREANLLPQPYVRPSERLVQQLGKGLGGGCDARASALSASGDWCAP</sequence>
<evidence type="ECO:0000313" key="1">
    <source>
        <dbReference type="EMBL" id="PSN73887.1"/>
    </source>
</evidence>
<accession>A0A2T2P8B0</accession>